<comment type="similarity">
    <text evidence="1">Belongs to the BlaI transcriptional regulatory family.</text>
</comment>
<dbReference type="Proteomes" id="UP000708576">
    <property type="component" value="Unassembled WGS sequence"/>
</dbReference>
<dbReference type="Gene3D" id="1.10.10.10">
    <property type="entry name" value="Winged helix-like DNA-binding domain superfamily/Winged helix DNA-binding domain"/>
    <property type="match status" value="1"/>
</dbReference>
<dbReference type="Pfam" id="PF03965">
    <property type="entry name" value="Penicillinase_R"/>
    <property type="match status" value="1"/>
</dbReference>
<evidence type="ECO:0000256" key="4">
    <source>
        <dbReference type="ARBA" id="ARBA00023163"/>
    </source>
</evidence>
<gene>
    <name evidence="5" type="ORF">KEM10_10400</name>
</gene>
<dbReference type="InterPro" id="IPR005650">
    <property type="entry name" value="BlaI_family"/>
</dbReference>
<comment type="caution">
    <text evidence="5">The sequence shown here is derived from an EMBL/GenBank/DDBJ whole genome shotgun (WGS) entry which is preliminary data.</text>
</comment>
<keyword evidence="2" id="KW-0805">Transcription regulation</keyword>
<dbReference type="InterPro" id="IPR036390">
    <property type="entry name" value="WH_DNA-bd_sf"/>
</dbReference>
<dbReference type="RefSeq" id="WP_212215933.1">
    <property type="nucleotide sequence ID" value="NZ_JAGUCO010000006.1"/>
</dbReference>
<name>A0ABS5JV14_9BACT</name>
<sequence>MITLTKAEENIMQILWKLEKGFVKDIQSQFPDPKPPYNSVSTIVRVLVKKEIVGYTKYGGTYEYYPLISKEDYRSGQMGRLVNKYFNNSFKQVVNFFSENKNLKIEEVNEVIKMLEELKKEKND</sequence>
<dbReference type="EMBL" id="JAGUCO010000006">
    <property type="protein sequence ID" value="MBS2098689.1"/>
    <property type="molecule type" value="Genomic_DNA"/>
</dbReference>
<evidence type="ECO:0000256" key="2">
    <source>
        <dbReference type="ARBA" id="ARBA00023015"/>
    </source>
</evidence>
<protein>
    <submittedName>
        <fullName evidence="5">BlaI/MecI/CopY family transcriptional regulator</fullName>
    </submittedName>
</protein>
<evidence type="ECO:0000313" key="5">
    <source>
        <dbReference type="EMBL" id="MBS2098689.1"/>
    </source>
</evidence>
<keyword evidence="4" id="KW-0804">Transcription</keyword>
<evidence type="ECO:0000313" key="6">
    <source>
        <dbReference type="Proteomes" id="UP000708576"/>
    </source>
</evidence>
<evidence type="ECO:0000256" key="1">
    <source>
        <dbReference type="ARBA" id="ARBA00011046"/>
    </source>
</evidence>
<proteinExistence type="inferred from homology"/>
<dbReference type="SUPFAM" id="SSF46785">
    <property type="entry name" value="Winged helix' DNA-binding domain"/>
    <property type="match status" value="1"/>
</dbReference>
<keyword evidence="3" id="KW-0238">DNA-binding</keyword>
<accession>A0ABS5JV14</accession>
<organism evidence="5 6">
    <name type="scientific">Carboxylicivirga linearis</name>
    <dbReference type="NCBI Taxonomy" id="1628157"/>
    <lineage>
        <taxon>Bacteria</taxon>
        <taxon>Pseudomonadati</taxon>
        <taxon>Bacteroidota</taxon>
        <taxon>Bacteroidia</taxon>
        <taxon>Marinilabiliales</taxon>
        <taxon>Marinilabiliaceae</taxon>
        <taxon>Carboxylicivirga</taxon>
    </lineage>
</organism>
<keyword evidence="6" id="KW-1185">Reference proteome</keyword>
<evidence type="ECO:0000256" key="3">
    <source>
        <dbReference type="ARBA" id="ARBA00023125"/>
    </source>
</evidence>
<reference evidence="5 6" key="1">
    <citation type="journal article" date="2015" name="Int. J. Syst. Evol. Microbiol.">
        <title>Carboxylicivirga linearis sp. nov., isolated from a sea cucumber culture pond.</title>
        <authorList>
            <person name="Wang F.Q."/>
            <person name="Zhou Y.X."/>
            <person name="Lin X.Z."/>
            <person name="Chen G.J."/>
            <person name="Du Z.J."/>
        </authorList>
    </citation>
    <scope>NUCLEOTIDE SEQUENCE [LARGE SCALE GENOMIC DNA]</scope>
    <source>
        <strain evidence="5 6">FB218</strain>
    </source>
</reference>
<dbReference type="PIRSF" id="PIRSF019455">
    <property type="entry name" value="CopR_AtkY"/>
    <property type="match status" value="1"/>
</dbReference>
<dbReference type="InterPro" id="IPR036388">
    <property type="entry name" value="WH-like_DNA-bd_sf"/>
</dbReference>
<dbReference type="Gene3D" id="1.10.4040.10">
    <property type="entry name" value="Penicillinase repressor domain"/>
    <property type="match status" value="1"/>
</dbReference>